<gene>
    <name evidence="5" type="ORF">SAMN04244553_3108</name>
</gene>
<keyword evidence="1 5" id="KW-0489">Methyltransferase</keyword>
<reference evidence="6" key="1">
    <citation type="submission" date="2017-09" db="EMBL/GenBank/DDBJ databases">
        <authorList>
            <person name="Varghese N."/>
            <person name="Submissions S."/>
        </authorList>
    </citation>
    <scope>NUCLEOTIDE SEQUENCE [LARGE SCALE GENOMIC DNA]</scope>
    <source>
        <strain evidence="6">DSM 45537</strain>
    </source>
</reference>
<evidence type="ECO:0000313" key="5">
    <source>
        <dbReference type="EMBL" id="SNY81514.1"/>
    </source>
</evidence>
<evidence type="ECO:0000259" key="4">
    <source>
        <dbReference type="Pfam" id="PF08241"/>
    </source>
</evidence>
<dbReference type="InterPro" id="IPR029063">
    <property type="entry name" value="SAM-dependent_MTases_sf"/>
</dbReference>
<dbReference type="GO" id="GO:0008757">
    <property type="term" value="F:S-adenosylmethionine-dependent methyltransferase activity"/>
    <property type="evidence" value="ECO:0007669"/>
    <property type="project" value="InterPro"/>
</dbReference>
<proteinExistence type="predicted"/>
<accession>A0A285L9H6</accession>
<dbReference type="EMBL" id="OBEG01000002">
    <property type="protein sequence ID" value="SNY81514.1"/>
    <property type="molecule type" value="Genomic_DNA"/>
</dbReference>
<dbReference type="PANTHER" id="PTHR43464">
    <property type="entry name" value="METHYLTRANSFERASE"/>
    <property type="match status" value="1"/>
</dbReference>
<dbReference type="Proteomes" id="UP000219565">
    <property type="component" value="Unassembled WGS sequence"/>
</dbReference>
<sequence>MVGMRIADRLWDSVASQLGRPHGIAGRVVGRILNRGNYATVTAAVAAAEPTPGATVADIGFGGGIGLDKLLAAVGATGVVHGAEIAPTMIDEAAKRFRSEVADGRLVLHTAAMHELPLPAASLDAVISTNTVYFIEDLAPAFAELARVLRPSGRVVLGIGDPADMARMPFTENRFRLRPISEITERLADAGLVLREDRRIRNGRIEFHLLVCGRP</sequence>
<dbReference type="GO" id="GO:0032259">
    <property type="term" value="P:methylation"/>
    <property type="evidence" value="ECO:0007669"/>
    <property type="project" value="UniProtKB-KW"/>
</dbReference>
<evidence type="ECO:0000256" key="3">
    <source>
        <dbReference type="ARBA" id="ARBA00022691"/>
    </source>
</evidence>
<dbReference type="SUPFAM" id="SSF53335">
    <property type="entry name" value="S-adenosyl-L-methionine-dependent methyltransferases"/>
    <property type="match status" value="1"/>
</dbReference>
<dbReference type="Gene3D" id="3.40.50.150">
    <property type="entry name" value="Vaccinia Virus protein VP39"/>
    <property type="match status" value="1"/>
</dbReference>
<evidence type="ECO:0000313" key="6">
    <source>
        <dbReference type="Proteomes" id="UP000219565"/>
    </source>
</evidence>
<evidence type="ECO:0000256" key="1">
    <source>
        <dbReference type="ARBA" id="ARBA00022603"/>
    </source>
</evidence>
<feature type="domain" description="Methyltransferase type 11" evidence="4">
    <location>
        <begin position="58"/>
        <end position="157"/>
    </location>
</feature>
<dbReference type="CDD" id="cd02440">
    <property type="entry name" value="AdoMet_MTases"/>
    <property type="match status" value="1"/>
</dbReference>
<keyword evidence="3" id="KW-0949">S-adenosyl-L-methionine</keyword>
<organism evidence="5 6">
    <name type="scientific">Nocardia amikacinitolerans</name>
    <dbReference type="NCBI Taxonomy" id="756689"/>
    <lineage>
        <taxon>Bacteria</taxon>
        <taxon>Bacillati</taxon>
        <taxon>Actinomycetota</taxon>
        <taxon>Actinomycetes</taxon>
        <taxon>Mycobacteriales</taxon>
        <taxon>Nocardiaceae</taxon>
        <taxon>Nocardia</taxon>
    </lineage>
</organism>
<dbReference type="AlphaFoldDB" id="A0A285L9H6"/>
<evidence type="ECO:0000256" key="2">
    <source>
        <dbReference type="ARBA" id="ARBA00022679"/>
    </source>
</evidence>
<dbReference type="PANTHER" id="PTHR43464:SF19">
    <property type="entry name" value="UBIQUINONE BIOSYNTHESIS O-METHYLTRANSFERASE, MITOCHONDRIAL"/>
    <property type="match status" value="1"/>
</dbReference>
<name>A0A285L9H6_9NOCA</name>
<protein>
    <submittedName>
        <fullName evidence="5">Methyltransferase domain-containing protein</fullName>
    </submittedName>
</protein>
<dbReference type="STRING" id="1379680.GCA_001612615_06104"/>
<dbReference type="InterPro" id="IPR013216">
    <property type="entry name" value="Methyltransf_11"/>
</dbReference>
<keyword evidence="2 5" id="KW-0808">Transferase</keyword>
<keyword evidence="6" id="KW-1185">Reference proteome</keyword>
<dbReference type="Pfam" id="PF08241">
    <property type="entry name" value="Methyltransf_11"/>
    <property type="match status" value="1"/>
</dbReference>